<accession>A0A2J1DV75</accession>
<proteinExistence type="predicted"/>
<dbReference type="EMBL" id="PHFD01000261">
    <property type="protein sequence ID" value="PKH46023.1"/>
    <property type="molecule type" value="Genomic_DNA"/>
</dbReference>
<gene>
    <name evidence="1" type="ORF">CVH13_01293</name>
</gene>
<comment type="caution">
    <text evidence="1">The sequence shown here is derived from an EMBL/GenBank/DDBJ whole genome shotgun (WGS) entry which is preliminary data.</text>
</comment>
<dbReference type="Proteomes" id="UP000233649">
    <property type="component" value="Unassembled WGS sequence"/>
</dbReference>
<sequence>GRLETAVWVYRQLLEKDPQREDWQQAVERLEHKILERPRKRAEDLLPLMYRWVELTFCCRRAAGARKIESLFHAEPPVVDPP</sequence>
<evidence type="ECO:0000313" key="2">
    <source>
        <dbReference type="Proteomes" id="UP000233649"/>
    </source>
</evidence>
<feature type="non-terminal residue" evidence="1">
    <location>
        <position position="1"/>
    </location>
</feature>
<name>A0A2J1DV75_9CHLR</name>
<dbReference type="AlphaFoldDB" id="A0A2J1DV75"/>
<organism evidence="1 2">
    <name type="scientific">Dehalococcoides mccartyi</name>
    <dbReference type="NCBI Taxonomy" id="61435"/>
    <lineage>
        <taxon>Bacteria</taxon>
        <taxon>Bacillati</taxon>
        <taxon>Chloroflexota</taxon>
        <taxon>Dehalococcoidia</taxon>
        <taxon>Dehalococcoidales</taxon>
        <taxon>Dehalococcoidaceae</taxon>
        <taxon>Dehalococcoides</taxon>
    </lineage>
</organism>
<evidence type="ECO:0000313" key="1">
    <source>
        <dbReference type="EMBL" id="PKH46023.1"/>
    </source>
</evidence>
<protein>
    <submittedName>
        <fullName evidence="1">Uncharacterized protein</fullName>
    </submittedName>
</protein>
<reference evidence="1 2" key="1">
    <citation type="journal article" date="2017" name="FEMS Microbiol. Ecol.">
        <title>Reconstructed genomes of novel Dehalococcoides mccartyi strains from 1,2,3,4-tetrachlorodibenzo-p-dioxin-dechlorinating enrichment cultures reveal divergent reductive dehalogenase gene profiles.</title>
        <authorList>
            <person name="Dam H.T."/>
            <person name="Vollmers J."/>
            <person name="Kaster A.K."/>
            <person name="Haggblom M.M."/>
        </authorList>
    </citation>
    <scope>NUCLEOTIDE SEQUENCE [LARGE SCALE GENOMIC DNA]</scope>
    <source>
        <strain evidence="1 2">H1-3-2.001</strain>
    </source>
</reference>